<dbReference type="HOGENOM" id="CLU_019602_18_2_9"/>
<dbReference type="SMART" id="SM00062">
    <property type="entry name" value="PBPb"/>
    <property type="match status" value="1"/>
</dbReference>
<protein>
    <submittedName>
        <fullName evidence="4">Glutamate ABC transporter substrate-binding protein</fullName>
    </submittedName>
</protein>
<feature type="domain" description="Solute-binding protein family 3/N-terminal" evidence="3">
    <location>
        <begin position="43"/>
        <end position="277"/>
    </location>
</feature>
<dbReference type="EMBL" id="AP014680">
    <property type="protein sequence ID" value="BAP85076.1"/>
    <property type="molecule type" value="Genomic_DNA"/>
</dbReference>
<dbReference type="STRING" id="1291742.LOOC260_105160"/>
<dbReference type="Proteomes" id="UP000031620">
    <property type="component" value="Chromosome"/>
</dbReference>
<name>A0A0A1GX86_9LACO</name>
<dbReference type="KEGG" id="lho:LOOC260_105160"/>
<accession>A0A0A1GX86</accession>
<keyword evidence="1 2" id="KW-0732">Signal</keyword>
<dbReference type="PANTHER" id="PTHR35936">
    <property type="entry name" value="MEMBRANE-BOUND LYTIC MUREIN TRANSGLYCOSYLASE F"/>
    <property type="match status" value="1"/>
</dbReference>
<dbReference type="InterPro" id="IPR001638">
    <property type="entry name" value="Solute-binding_3/MltF_N"/>
</dbReference>
<feature type="signal peptide" evidence="2">
    <location>
        <begin position="1"/>
        <end position="31"/>
    </location>
</feature>
<dbReference type="SUPFAM" id="SSF53850">
    <property type="entry name" value="Periplasmic binding protein-like II"/>
    <property type="match status" value="1"/>
</dbReference>
<proteinExistence type="predicted"/>
<dbReference type="Pfam" id="PF00497">
    <property type="entry name" value="SBP_bac_3"/>
    <property type="match status" value="1"/>
</dbReference>
<evidence type="ECO:0000313" key="5">
    <source>
        <dbReference type="Proteomes" id="UP000031620"/>
    </source>
</evidence>
<evidence type="ECO:0000256" key="2">
    <source>
        <dbReference type="SAM" id="SignalP"/>
    </source>
</evidence>
<evidence type="ECO:0000256" key="1">
    <source>
        <dbReference type="ARBA" id="ARBA00022729"/>
    </source>
</evidence>
<evidence type="ECO:0000259" key="3">
    <source>
        <dbReference type="SMART" id="SM00062"/>
    </source>
</evidence>
<dbReference type="PROSITE" id="PS51257">
    <property type="entry name" value="PROKAR_LIPOPROTEIN"/>
    <property type="match status" value="1"/>
</dbReference>
<feature type="chain" id="PRO_5009752240" evidence="2">
    <location>
        <begin position="32"/>
        <end position="277"/>
    </location>
</feature>
<organism evidence="4 5">
    <name type="scientific">Paucilactobacillus hokkaidonensis JCM 18461</name>
    <dbReference type="NCBI Taxonomy" id="1291742"/>
    <lineage>
        <taxon>Bacteria</taxon>
        <taxon>Bacillati</taxon>
        <taxon>Bacillota</taxon>
        <taxon>Bacilli</taxon>
        <taxon>Lactobacillales</taxon>
        <taxon>Lactobacillaceae</taxon>
        <taxon>Paucilactobacillus</taxon>
    </lineage>
</organism>
<sequence>MRKWMKKSWLVSLGLVMVLSIGLSGCGSSNADNSVKKIKDKKTLVVGTSADYAPFEFPIVKNGKKQITGYDILIAQKIADDMGVKLKIENTEFSSLISDLKGDKVDLILSGMTSTPARKKQVAFSKSYYTVNNYLLVKKSDANKYNTVADTKGAQIGAQQSSTQEQIAKKQTKGNIVTEGMVTSLTTELQEGKLDGVVVESEIADNYVKNYPDKYVKAKVKLTTPASQSKINVAGRTGDKKLMKQVNKTITKLQKNGDMDKLLNKAEKTQTKYGTAK</sequence>
<gene>
    <name evidence="4" type="primary">gluB</name>
    <name evidence="4" type="ORF">LOOC260_105160</name>
</gene>
<evidence type="ECO:0000313" key="4">
    <source>
        <dbReference type="EMBL" id="BAP85076.1"/>
    </source>
</evidence>
<reference evidence="4 5" key="1">
    <citation type="submission" date="2014-11" db="EMBL/GenBank/DDBJ databases">
        <title>Complete genome sequence and analysis of Lactobacillus hokkaidonensis LOOC260T.</title>
        <authorList>
            <person name="Tanizawa Y."/>
            <person name="Tohno M."/>
            <person name="Kaminuma E."/>
            <person name="Nakamura Y."/>
            <person name="Arita M."/>
        </authorList>
    </citation>
    <scope>NUCLEOTIDE SEQUENCE [LARGE SCALE GENOMIC DNA]</scope>
    <source>
        <strain evidence="4 5">LOOC260</strain>
    </source>
</reference>
<dbReference type="Gene3D" id="3.40.190.10">
    <property type="entry name" value="Periplasmic binding protein-like II"/>
    <property type="match status" value="2"/>
</dbReference>
<dbReference type="PANTHER" id="PTHR35936:SF17">
    <property type="entry name" value="ARGININE-BINDING EXTRACELLULAR PROTEIN ARTP"/>
    <property type="match status" value="1"/>
</dbReference>
<dbReference type="AlphaFoldDB" id="A0A0A1GX86"/>
<dbReference type="RefSeq" id="WP_041092752.1">
    <property type="nucleotide sequence ID" value="NZ_AP014680.1"/>
</dbReference>